<evidence type="ECO:0000256" key="1">
    <source>
        <dbReference type="ARBA" id="ARBA00022837"/>
    </source>
</evidence>
<dbReference type="SUPFAM" id="SSF47473">
    <property type="entry name" value="EF-hand"/>
    <property type="match status" value="1"/>
</dbReference>
<evidence type="ECO:0000313" key="5">
    <source>
        <dbReference type="EMBL" id="OLP99191.1"/>
    </source>
</evidence>
<dbReference type="Gene3D" id="1.10.238.10">
    <property type="entry name" value="EF-hand"/>
    <property type="match status" value="1"/>
</dbReference>
<name>A0A1Q9DVM1_SYMMI</name>
<dbReference type="AlphaFoldDB" id="A0A1Q9DVM1"/>
<dbReference type="Proteomes" id="UP000186817">
    <property type="component" value="Unassembled WGS sequence"/>
</dbReference>
<dbReference type="InterPro" id="IPR011992">
    <property type="entry name" value="EF-hand-dom_pair"/>
</dbReference>
<organism evidence="5 6">
    <name type="scientific">Symbiodinium microadriaticum</name>
    <name type="common">Dinoflagellate</name>
    <name type="synonym">Zooxanthella microadriatica</name>
    <dbReference type="NCBI Taxonomy" id="2951"/>
    <lineage>
        <taxon>Eukaryota</taxon>
        <taxon>Sar</taxon>
        <taxon>Alveolata</taxon>
        <taxon>Dinophyceae</taxon>
        <taxon>Suessiales</taxon>
        <taxon>Symbiodiniaceae</taxon>
        <taxon>Symbiodinium</taxon>
    </lineage>
</organism>
<dbReference type="OrthoDB" id="418015at2759"/>
<evidence type="ECO:0000313" key="6">
    <source>
        <dbReference type="Proteomes" id="UP000186817"/>
    </source>
</evidence>
<accession>A0A1Q9DVM1</accession>
<dbReference type="InterPro" id="IPR002048">
    <property type="entry name" value="EF_hand_dom"/>
</dbReference>
<comment type="caution">
    <text evidence="5">The sequence shown here is derived from an EMBL/GenBank/DDBJ whole genome shotgun (WGS) entry which is preliminary data.</text>
</comment>
<dbReference type="CDD" id="cd00051">
    <property type="entry name" value="EFh"/>
    <property type="match status" value="1"/>
</dbReference>
<keyword evidence="1" id="KW-0106">Calcium</keyword>
<proteinExistence type="predicted"/>
<feature type="compositionally biased region" description="Basic and acidic residues" evidence="2">
    <location>
        <begin position="198"/>
        <end position="218"/>
    </location>
</feature>
<sequence>MRRALASSGSLLAIATLLAAVHQASCSTSSEDKETCDVSRDCGVVLLQTARKDDCFAGKASCIEQLNRTAADDLVPLEEVVTVAERDGREQLHAGAVLRGPVWRTRAAQAARCSSLEAATFPQTREQLEQLRARVRGASSRVLLLHADEMEDGIGARFKKALELVAASLVIGFHAALLSLPPAGGLLHPRGFERPVWCHESPADGRPDPSNPESERQSKHGNATSCRALMAWLNGRYPPRCWHFDLQRDFLAQSEVPEGHLLLWGAEETVELSSEVMGRLPLEPHEIKERAAKALQRGCLPLPSHARRSDAERLIGLMEQARKWEVEEALLEKAEQMLEKWYDQIDRHEAIDLLRQAFYRMDRNADGFIDKEEWSRMMERLEPSGWTRKAMEDIFVRFDGDRDRRLNYEEIVSQLLRNDKEGHKLVKQVAATPPSDHEGLIGLFGEDLLKGTAYREFPISTMDALGDADILGIIFMTSSTIDKQLYPPTLLQWNRELLQRVASLYLDLRDPDILSKPSQKFEVALCSFDTDWECFTRTVGRPAPPAPWMVMPFDCPWERDYLWRRFHTLFENRTDPALVILTPKLNIISVDGFGDLDVSRSLRFRVFEEWCEEAELKDEDGGQVEGYAQGFYSSYWYFSSLLLLWPGTAPSLKSEFRCLYFQGTLEGPPWQMLKKEGNLRERPEIRRLFSSVRSFASPSKVLPIRREAGCGYGGPSDVKHMALHVRRGDVGEAAGYSLTQQLEPTAFSRWLCGLARAVAEPLDVRLALHVFTEAVGQSREALVKVGLPGFVFPPSAADELQVFHTLAQFEVDPACSALVLPEVHVVVNNNPRQALLCMARADVLVTSLSSLVTAFGGWSDLISTAQN</sequence>
<gene>
    <name evidence="5" type="primary">Troponin C</name>
    <name evidence="5" type="ORF">AK812_SmicGene18301</name>
</gene>
<feature type="region of interest" description="Disordered" evidence="2">
    <location>
        <begin position="198"/>
        <end position="221"/>
    </location>
</feature>
<feature type="domain" description="EF-hand" evidence="4">
    <location>
        <begin position="349"/>
        <end position="384"/>
    </location>
</feature>
<dbReference type="Pfam" id="PF13499">
    <property type="entry name" value="EF-hand_7"/>
    <property type="match status" value="1"/>
</dbReference>
<keyword evidence="6" id="KW-1185">Reference proteome</keyword>
<protein>
    <submittedName>
        <fullName evidence="5">Troponin C</fullName>
    </submittedName>
</protein>
<evidence type="ECO:0000256" key="2">
    <source>
        <dbReference type="SAM" id="MobiDB-lite"/>
    </source>
</evidence>
<dbReference type="SMR" id="A0A1Q9DVM1"/>
<evidence type="ECO:0000256" key="3">
    <source>
        <dbReference type="SAM" id="SignalP"/>
    </source>
</evidence>
<dbReference type="PROSITE" id="PS00018">
    <property type="entry name" value="EF_HAND_1"/>
    <property type="match status" value="2"/>
</dbReference>
<evidence type="ECO:0000259" key="4">
    <source>
        <dbReference type="PROSITE" id="PS50222"/>
    </source>
</evidence>
<feature type="chain" id="PRO_5010250624" evidence="3">
    <location>
        <begin position="27"/>
        <end position="867"/>
    </location>
</feature>
<dbReference type="GO" id="GO:0005509">
    <property type="term" value="F:calcium ion binding"/>
    <property type="evidence" value="ECO:0007669"/>
    <property type="project" value="InterPro"/>
</dbReference>
<feature type="signal peptide" evidence="3">
    <location>
        <begin position="1"/>
        <end position="26"/>
    </location>
</feature>
<dbReference type="EMBL" id="LSRX01000371">
    <property type="protein sequence ID" value="OLP99191.1"/>
    <property type="molecule type" value="Genomic_DNA"/>
</dbReference>
<dbReference type="SMART" id="SM00054">
    <property type="entry name" value="EFh"/>
    <property type="match status" value="2"/>
</dbReference>
<dbReference type="PROSITE" id="PS50222">
    <property type="entry name" value="EF_HAND_2"/>
    <property type="match status" value="1"/>
</dbReference>
<reference evidence="5 6" key="1">
    <citation type="submission" date="2016-02" db="EMBL/GenBank/DDBJ databases">
        <title>Genome analysis of coral dinoflagellate symbionts highlights evolutionary adaptations to a symbiotic lifestyle.</title>
        <authorList>
            <person name="Aranda M."/>
            <person name="Li Y."/>
            <person name="Liew Y.J."/>
            <person name="Baumgarten S."/>
            <person name="Simakov O."/>
            <person name="Wilson M."/>
            <person name="Piel J."/>
            <person name="Ashoor H."/>
            <person name="Bougouffa S."/>
            <person name="Bajic V.B."/>
            <person name="Ryu T."/>
            <person name="Ravasi T."/>
            <person name="Bayer T."/>
            <person name="Micklem G."/>
            <person name="Kim H."/>
            <person name="Bhak J."/>
            <person name="Lajeunesse T.C."/>
            <person name="Voolstra C.R."/>
        </authorList>
    </citation>
    <scope>NUCLEOTIDE SEQUENCE [LARGE SCALE GENOMIC DNA]</scope>
    <source>
        <strain evidence="5 6">CCMP2467</strain>
    </source>
</reference>
<dbReference type="InterPro" id="IPR018247">
    <property type="entry name" value="EF_Hand_1_Ca_BS"/>
</dbReference>
<keyword evidence="3" id="KW-0732">Signal</keyword>